<sequence>MSMENENSNGNDEHLHIAMCPWFAFGHITSFLHLANKLAEKGHKISFFLPTKTKNKFVIHNHHPNLITLIPIQLPSVDGLPVGAETTADVPASSRPLIMTAMDQTQDTIESHLCTLKPDFIFFDFADWVPKVARKHQIKSLFYSTVYLVTVAYLLPQPRNLPINCFSEEDLKQPPPEFPLPSIRLRSHEARSLSSASKAEFGGGGMSLLERVSVAFRECDAVCIKTCREMEGPYCDFVQKNYGKPVLLAGPVVPELPSGKLDEYFEDWLQGFGNGSVLYCALGSECFLQKHQFQEIVLGLELTGMPFLAALKLPIECSTLESALPEGFTERTKGRGIVHISWVQQQLILQHPSVGCFLTHCGAGSLSEAMVSNCQVVMLPHAVDQSINARMMSLDLKLGVEIDKRDEDGFFTREAVCKAVATVMEVENEVGREVRANHAKWKEFLLREGLEESYISGFIQSLKDLA</sequence>
<keyword evidence="6" id="KW-1185">Reference proteome</keyword>
<dbReference type="AlphaFoldDB" id="A0A9R0HWG0"/>
<evidence type="ECO:0000256" key="4">
    <source>
        <dbReference type="RuleBase" id="RU003718"/>
    </source>
</evidence>
<dbReference type="Proteomes" id="UP000813463">
    <property type="component" value="Chromosome 6"/>
</dbReference>
<dbReference type="KEGG" id="soe:110778064"/>
<dbReference type="GO" id="GO:0035251">
    <property type="term" value="F:UDP-glucosyltransferase activity"/>
    <property type="evidence" value="ECO:0000318"/>
    <property type="project" value="GO_Central"/>
</dbReference>
<gene>
    <name evidence="7" type="primary">LOC110778064</name>
</gene>
<dbReference type="OrthoDB" id="5835829at2759"/>
<evidence type="ECO:0000313" key="6">
    <source>
        <dbReference type="Proteomes" id="UP000813463"/>
    </source>
</evidence>
<dbReference type="GeneID" id="110778064"/>
<accession>A0A9R0HWG0</accession>
<comment type="pathway">
    <text evidence="1">Secondary metabolite biosynthesis; terpenoid biosynthesis.</text>
</comment>
<evidence type="ECO:0000256" key="2">
    <source>
        <dbReference type="ARBA" id="ARBA00009995"/>
    </source>
</evidence>
<comment type="similarity">
    <text evidence="2 4">Belongs to the UDP-glycosyltransferase family.</text>
</comment>
<dbReference type="EC" id="2.4.1.-" evidence="5"/>
<keyword evidence="3 4" id="KW-0808">Transferase</keyword>
<organism evidence="6 7">
    <name type="scientific">Spinacia oleracea</name>
    <name type="common">Spinach</name>
    <dbReference type="NCBI Taxonomy" id="3562"/>
    <lineage>
        <taxon>Eukaryota</taxon>
        <taxon>Viridiplantae</taxon>
        <taxon>Streptophyta</taxon>
        <taxon>Embryophyta</taxon>
        <taxon>Tracheophyta</taxon>
        <taxon>Spermatophyta</taxon>
        <taxon>Magnoliopsida</taxon>
        <taxon>eudicotyledons</taxon>
        <taxon>Gunneridae</taxon>
        <taxon>Pentapetalae</taxon>
        <taxon>Caryophyllales</taxon>
        <taxon>Chenopodiaceae</taxon>
        <taxon>Chenopodioideae</taxon>
        <taxon>Anserineae</taxon>
        <taxon>Spinacia</taxon>
    </lineage>
</organism>
<dbReference type="FunFam" id="3.40.50.2000:FF:000037">
    <property type="entry name" value="Glycosyltransferase"/>
    <property type="match status" value="1"/>
</dbReference>
<proteinExistence type="inferred from homology"/>
<dbReference type="FunFam" id="3.40.50.2000:FF:000087">
    <property type="entry name" value="Glycosyltransferase"/>
    <property type="match status" value="1"/>
</dbReference>
<evidence type="ECO:0000313" key="7">
    <source>
        <dbReference type="RefSeq" id="XP_021838317.1"/>
    </source>
</evidence>
<evidence type="ECO:0000256" key="5">
    <source>
        <dbReference type="RuleBase" id="RU362057"/>
    </source>
</evidence>
<dbReference type="InterPro" id="IPR002213">
    <property type="entry name" value="UDP_glucos_trans"/>
</dbReference>
<dbReference type="RefSeq" id="XP_021838317.1">
    <property type="nucleotide sequence ID" value="XM_021982625.2"/>
</dbReference>
<dbReference type="SUPFAM" id="SSF53756">
    <property type="entry name" value="UDP-Glycosyltransferase/glycogen phosphorylase"/>
    <property type="match status" value="1"/>
</dbReference>
<dbReference type="InterPro" id="IPR050481">
    <property type="entry name" value="UDP-glycosyltransf_plant"/>
</dbReference>
<dbReference type="PANTHER" id="PTHR48049">
    <property type="entry name" value="GLYCOSYLTRANSFERASE"/>
    <property type="match status" value="1"/>
</dbReference>
<name>A0A9R0HWG0_SPIOL</name>
<evidence type="ECO:0000256" key="1">
    <source>
        <dbReference type="ARBA" id="ARBA00004721"/>
    </source>
</evidence>
<evidence type="ECO:0000256" key="3">
    <source>
        <dbReference type="ARBA" id="ARBA00022679"/>
    </source>
</evidence>
<protein>
    <recommendedName>
        <fullName evidence="5">Glycosyltransferase</fullName>
        <ecNumber evidence="5">2.4.1.-</ecNumber>
    </recommendedName>
</protein>
<dbReference type="PROSITE" id="PS00375">
    <property type="entry name" value="UDPGT"/>
    <property type="match status" value="1"/>
</dbReference>
<dbReference type="Gene3D" id="3.40.50.2000">
    <property type="entry name" value="Glycogen Phosphorylase B"/>
    <property type="match status" value="2"/>
</dbReference>
<dbReference type="Pfam" id="PF00201">
    <property type="entry name" value="UDPGT"/>
    <property type="match status" value="1"/>
</dbReference>
<dbReference type="InterPro" id="IPR035595">
    <property type="entry name" value="UDP_glycos_trans_CS"/>
</dbReference>
<dbReference type="CDD" id="cd03784">
    <property type="entry name" value="GT1_Gtf-like"/>
    <property type="match status" value="1"/>
</dbReference>
<reference evidence="6" key="1">
    <citation type="journal article" date="2021" name="Nat. Commun.">
        <title>Genomic analyses provide insights into spinach domestication and the genetic basis of agronomic traits.</title>
        <authorList>
            <person name="Cai X."/>
            <person name="Sun X."/>
            <person name="Xu C."/>
            <person name="Sun H."/>
            <person name="Wang X."/>
            <person name="Ge C."/>
            <person name="Zhang Z."/>
            <person name="Wang Q."/>
            <person name="Fei Z."/>
            <person name="Jiao C."/>
            <person name="Wang Q."/>
        </authorList>
    </citation>
    <scope>NUCLEOTIDE SEQUENCE [LARGE SCALE GENOMIC DNA]</scope>
    <source>
        <strain evidence="6">cv. Varoflay</strain>
    </source>
</reference>
<reference evidence="7" key="2">
    <citation type="submission" date="2025-08" db="UniProtKB">
        <authorList>
            <consortium name="RefSeq"/>
        </authorList>
    </citation>
    <scope>IDENTIFICATION</scope>
    <source>
        <tissue evidence="7">Leaf</tissue>
    </source>
</reference>
<dbReference type="PANTHER" id="PTHR48049:SF34">
    <property type="entry name" value="UDP-GLYCOSYLTRANSFERASE 79B30-LIKE"/>
    <property type="match status" value="1"/>
</dbReference>
<keyword evidence="4" id="KW-0328">Glycosyltransferase</keyword>